<dbReference type="InterPro" id="IPR047794">
    <property type="entry name" value="C45_proenzyme-like"/>
</dbReference>
<dbReference type="EMBL" id="FZOY01000001">
    <property type="protein sequence ID" value="SNS31398.1"/>
    <property type="molecule type" value="Genomic_DNA"/>
</dbReference>
<gene>
    <name evidence="2" type="ORF">SAMN05421757_101814</name>
</gene>
<dbReference type="Pfam" id="PF03417">
    <property type="entry name" value="AAT"/>
    <property type="match status" value="1"/>
</dbReference>
<keyword evidence="2" id="KW-0378">Hydrolase</keyword>
<protein>
    <submittedName>
        <fullName evidence="2">Predicted choloylglycine hydrolase</fullName>
    </submittedName>
</protein>
<dbReference type="Gene3D" id="3.60.60.10">
    <property type="entry name" value="Penicillin V Acylase, Chain A"/>
    <property type="match status" value="1"/>
</dbReference>
<keyword evidence="3" id="KW-1185">Reference proteome</keyword>
<reference evidence="2 3" key="1">
    <citation type="submission" date="2017-06" db="EMBL/GenBank/DDBJ databases">
        <authorList>
            <person name="Kim H.J."/>
            <person name="Triplett B.A."/>
        </authorList>
    </citation>
    <scope>NUCLEOTIDE SEQUENCE [LARGE SCALE GENOMIC DNA]</scope>
    <source>
        <strain evidence="2 3">DSM 29339</strain>
    </source>
</reference>
<dbReference type="SUPFAM" id="SSF56235">
    <property type="entry name" value="N-terminal nucleophile aminohydrolases (Ntn hydrolases)"/>
    <property type="match status" value="1"/>
</dbReference>
<dbReference type="InterPro" id="IPR029055">
    <property type="entry name" value="Ntn_hydrolases_N"/>
</dbReference>
<dbReference type="GO" id="GO:0016787">
    <property type="term" value="F:hydrolase activity"/>
    <property type="evidence" value="ECO:0007669"/>
    <property type="project" value="UniProtKB-KW"/>
</dbReference>
<dbReference type="NCBIfam" id="NF040521">
    <property type="entry name" value="C45_proenzyme"/>
    <property type="match status" value="1"/>
</dbReference>
<feature type="domain" description="Peptidase C45 hydrolase" evidence="1">
    <location>
        <begin position="98"/>
        <end position="301"/>
    </location>
</feature>
<dbReference type="AlphaFoldDB" id="A0A239DHQ3"/>
<evidence type="ECO:0000259" key="1">
    <source>
        <dbReference type="Pfam" id="PF03417"/>
    </source>
</evidence>
<organism evidence="2 3">
    <name type="scientific">Tropicimonas sediminicola</name>
    <dbReference type="NCBI Taxonomy" id="1031541"/>
    <lineage>
        <taxon>Bacteria</taxon>
        <taxon>Pseudomonadati</taxon>
        <taxon>Pseudomonadota</taxon>
        <taxon>Alphaproteobacteria</taxon>
        <taxon>Rhodobacterales</taxon>
        <taxon>Roseobacteraceae</taxon>
        <taxon>Tropicimonas</taxon>
    </lineage>
</organism>
<evidence type="ECO:0000313" key="2">
    <source>
        <dbReference type="EMBL" id="SNS31398.1"/>
    </source>
</evidence>
<dbReference type="RefSeq" id="WP_089231469.1">
    <property type="nucleotide sequence ID" value="NZ_FZOY01000001.1"/>
</dbReference>
<dbReference type="Proteomes" id="UP000198426">
    <property type="component" value="Unassembled WGS sequence"/>
</dbReference>
<name>A0A239DHQ3_9RHOB</name>
<dbReference type="InterPro" id="IPR005079">
    <property type="entry name" value="Peptidase_C45_hydrolase"/>
</dbReference>
<dbReference type="OrthoDB" id="8617387at2"/>
<evidence type="ECO:0000313" key="3">
    <source>
        <dbReference type="Proteomes" id="UP000198426"/>
    </source>
</evidence>
<proteinExistence type="predicted"/>
<sequence length="328" mass="37061">MTVHFRAIEEELPGPKWAALFSEFWPAYKTWWSREGLTTRPTYSESRAAIRRSMPEILDLYDELCEAAGGGDLQARFLSFFCPPRYLSGCSQAIWPGDTPLLVRNYDYDPRAFDAVLLKTGWQGRGVIGTSDGLFGLVDGMNDAGLAVSLTFGGRRAIGEGFGVPLILRYILQTCTTAEEACEVLRRVPCHMSYNVTVIDADRQFMTAYLAPDRPTMVAHVPVATNHQERVEWASHARLTATVERERFLLQRLSLHPETEERFLHHFLQPPLYSTAFGSGFGTLYTAAYWPREGTMRLLWPHHTLRASFDAFTEGVVSISYPFADSYI</sequence>
<accession>A0A239DHQ3</accession>